<dbReference type="GO" id="GO:0003755">
    <property type="term" value="F:peptidyl-prolyl cis-trans isomerase activity"/>
    <property type="evidence" value="ECO:0007669"/>
    <property type="project" value="UniProtKB-KW"/>
</dbReference>
<dbReference type="Gene3D" id="3.10.50.40">
    <property type="match status" value="1"/>
</dbReference>
<comment type="catalytic activity">
    <reaction evidence="1">
        <text>[protein]-peptidylproline (omega=180) = [protein]-peptidylproline (omega=0)</text>
        <dbReference type="Rhea" id="RHEA:16237"/>
        <dbReference type="Rhea" id="RHEA-COMP:10747"/>
        <dbReference type="Rhea" id="RHEA-COMP:10748"/>
        <dbReference type="ChEBI" id="CHEBI:83833"/>
        <dbReference type="ChEBI" id="CHEBI:83834"/>
        <dbReference type="EC" id="5.2.1.8"/>
    </reaction>
</comment>
<keyword evidence="5" id="KW-0963">Cytoplasm</keyword>
<name>A0A1H3F5R8_9BURK</name>
<reference evidence="9 10" key="1">
    <citation type="submission" date="2016-10" db="EMBL/GenBank/DDBJ databases">
        <authorList>
            <person name="de Groot N.N."/>
        </authorList>
    </citation>
    <scope>NUCLEOTIDE SEQUENCE [LARGE SCALE GENOMIC DNA]</scope>
    <source>
        <strain evidence="9 10">LMG 24775</strain>
    </source>
</reference>
<evidence type="ECO:0000256" key="7">
    <source>
        <dbReference type="ARBA" id="ARBA00023186"/>
    </source>
</evidence>
<dbReference type="Proteomes" id="UP000183417">
    <property type="component" value="Unassembled WGS sequence"/>
</dbReference>
<evidence type="ECO:0000313" key="10">
    <source>
        <dbReference type="Proteomes" id="UP000183417"/>
    </source>
</evidence>
<keyword evidence="7" id="KW-0143">Chaperone</keyword>
<keyword evidence="8 9" id="KW-0413">Isomerase</keyword>
<comment type="subcellular location">
    <subcellularLocation>
        <location evidence="2">Cytoplasm</location>
    </subcellularLocation>
</comment>
<dbReference type="InterPro" id="IPR046357">
    <property type="entry name" value="PPIase_dom_sf"/>
</dbReference>
<sequence length="174" mass="18706">MAALRGAPFALRFSKAFAMNITKDTAVTINYKITDKLGKLLDKGDVAYLHGGYDNIFAKVEAALDGKAVGDTLTVDLAVEDAFGARDESLTRTIPKGEFPPGVKVGGQLRGTDDQGQPQIYHVVKIKGPVVLLDGNHPLAGMALHFACKVTEVRAAKPEEIEHRHVHGGHGHHH</sequence>
<evidence type="ECO:0000256" key="4">
    <source>
        <dbReference type="ARBA" id="ARBA00013194"/>
    </source>
</evidence>
<evidence type="ECO:0000313" key="9">
    <source>
        <dbReference type="EMBL" id="SDX86187.1"/>
    </source>
</evidence>
<dbReference type="EC" id="5.2.1.8" evidence="4"/>
<evidence type="ECO:0000256" key="5">
    <source>
        <dbReference type="ARBA" id="ARBA00022490"/>
    </source>
</evidence>
<gene>
    <name evidence="9" type="ORF">SAMN05421547_101507</name>
</gene>
<dbReference type="PANTHER" id="PTHR47861">
    <property type="entry name" value="FKBP-TYPE PEPTIDYL-PROLYL CIS-TRANS ISOMERASE SLYD"/>
    <property type="match status" value="1"/>
</dbReference>
<dbReference type="GO" id="GO:0005737">
    <property type="term" value="C:cytoplasm"/>
    <property type="evidence" value="ECO:0007669"/>
    <property type="project" value="UniProtKB-SubCell"/>
</dbReference>
<dbReference type="PANTHER" id="PTHR47861:SF3">
    <property type="entry name" value="FKBP-TYPE PEPTIDYL-PROLYL CIS-TRANS ISOMERASE SLYD"/>
    <property type="match status" value="1"/>
</dbReference>
<dbReference type="SUPFAM" id="SSF54534">
    <property type="entry name" value="FKBP-like"/>
    <property type="match status" value="1"/>
</dbReference>
<protein>
    <recommendedName>
        <fullName evidence="4">peptidylprolyl isomerase</fullName>
        <ecNumber evidence="4">5.2.1.8</ecNumber>
    </recommendedName>
</protein>
<evidence type="ECO:0000256" key="6">
    <source>
        <dbReference type="ARBA" id="ARBA00023110"/>
    </source>
</evidence>
<accession>A0A1H3F5R8</accession>
<comment type="similarity">
    <text evidence="3">Belongs to the FKBP-type PPIase family.</text>
</comment>
<evidence type="ECO:0000256" key="3">
    <source>
        <dbReference type="ARBA" id="ARBA00006577"/>
    </source>
</evidence>
<evidence type="ECO:0000256" key="1">
    <source>
        <dbReference type="ARBA" id="ARBA00000971"/>
    </source>
</evidence>
<evidence type="ECO:0000256" key="2">
    <source>
        <dbReference type="ARBA" id="ARBA00004496"/>
    </source>
</evidence>
<dbReference type="AlphaFoldDB" id="A0A1H3F5R8"/>
<dbReference type="EMBL" id="FNPE01000001">
    <property type="protein sequence ID" value="SDX86187.1"/>
    <property type="molecule type" value="Genomic_DNA"/>
</dbReference>
<organism evidence="9 10">
    <name type="scientific">Delftia lacustris</name>
    <dbReference type="NCBI Taxonomy" id="558537"/>
    <lineage>
        <taxon>Bacteria</taxon>
        <taxon>Pseudomonadati</taxon>
        <taxon>Pseudomonadota</taxon>
        <taxon>Betaproteobacteria</taxon>
        <taxon>Burkholderiales</taxon>
        <taxon>Comamonadaceae</taxon>
        <taxon>Delftia</taxon>
    </lineage>
</organism>
<evidence type="ECO:0000256" key="8">
    <source>
        <dbReference type="ARBA" id="ARBA00023235"/>
    </source>
</evidence>
<keyword evidence="6" id="KW-0697">Rotamase</keyword>
<proteinExistence type="inferred from homology"/>